<dbReference type="EMBL" id="CAXHBF010000012">
    <property type="protein sequence ID" value="CAK9854782.1"/>
    <property type="molecule type" value="Genomic_DNA"/>
</dbReference>
<feature type="region of interest" description="Disordered" evidence="1">
    <location>
        <begin position="1"/>
        <end position="122"/>
    </location>
</feature>
<reference evidence="2" key="1">
    <citation type="submission" date="2024-03" db="EMBL/GenBank/DDBJ databases">
        <authorList>
            <consortium name="ELIXIR-Norway"/>
            <consortium name="Elixir Norway"/>
        </authorList>
    </citation>
    <scope>NUCLEOTIDE SEQUENCE</scope>
</reference>
<accession>A0ABP0ZXW5</accession>
<keyword evidence="3" id="KW-1185">Reference proteome</keyword>
<name>A0ABP0ZXW5_9BRYO</name>
<organism evidence="2 3">
    <name type="scientific">Sphagnum jensenii</name>
    <dbReference type="NCBI Taxonomy" id="128206"/>
    <lineage>
        <taxon>Eukaryota</taxon>
        <taxon>Viridiplantae</taxon>
        <taxon>Streptophyta</taxon>
        <taxon>Embryophyta</taxon>
        <taxon>Bryophyta</taxon>
        <taxon>Sphagnophytina</taxon>
        <taxon>Sphagnopsida</taxon>
        <taxon>Sphagnales</taxon>
        <taxon>Sphagnaceae</taxon>
        <taxon>Sphagnum</taxon>
    </lineage>
</organism>
<gene>
    <name evidence="2" type="ORF">CSSPJE1EN2_LOCUS24714</name>
</gene>
<evidence type="ECO:0000256" key="1">
    <source>
        <dbReference type="SAM" id="MobiDB-lite"/>
    </source>
</evidence>
<feature type="compositionally biased region" description="Basic and acidic residues" evidence="1">
    <location>
        <begin position="106"/>
        <end position="122"/>
    </location>
</feature>
<sequence length="171" mass="19022">MPGTPRRCTPPARSGTGGGTHIHTGVCRGRRDDKPVAHNTNRAPKENHQFSRRIPVNAAKRTDRKKKEKGKRSTYRAEAPAIAEPVQERSVLRTTAHRPSDLQPDGPDRDTRLSPTEHERQEVNRAIHSTVDRQCYGLHGLGQQMASLATRISSRITTEAIFIGRQVVGLQ</sequence>
<protein>
    <submittedName>
        <fullName evidence="2">Uncharacterized protein</fullName>
    </submittedName>
</protein>
<comment type="caution">
    <text evidence="2">The sequence shown here is derived from an EMBL/GenBank/DDBJ whole genome shotgun (WGS) entry which is preliminary data.</text>
</comment>
<feature type="compositionally biased region" description="Basic residues" evidence="1">
    <location>
        <begin position="62"/>
        <end position="74"/>
    </location>
</feature>
<evidence type="ECO:0000313" key="2">
    <source>
        <dbReference type="EMBL" id="CAK9854782.1"/>
    </source>
</evidence>
<dbReference type="Proteomes" id="UP001497522">
    <property type="component" value="Unassembled WGS sequence"/>
</dbReference>
<evidence type="ECO:0000313" key="3">
    <source>
        <dbReference type="Proteomes" id="UP001497522"/>
    </source>
</evidence>
<proteinExistence type="predicted"/>